<gene>
    <name evidence="2" type="ORF">BpHYR1_018263</name>
</gene>
<reference evidence="2 3" key="1">
    <citation type="journal article" date="2018" name="Sci. Rep.">
        <title>Genomic signatures of local adaptation to the degree of environmental predictability in rotifers.</title>
        <authorList>
            <person name="Franch-Gras L."/>
            <person name="Hahn C."/>
            <person name="Garcia-Roger E.M."/>
            <person name="Carmona M.J."/>
            <person name="Serra M."/>
            <person name="Gomez A."/>
        </authorList>
    </citation>
    <scope>NUCLEOTIDE SEQUENCE [LARGE SCALE GENOMIC DNA]</scope>
    <source>
        <strain evidence="2">HYR1</strain>
    </source>
</reference>
<dbReference type="AlphaFoldDB" id="A0A3M7Q2I4"/>
<name>A0A3M7Q2I4_BRAPC</name>
<evidence type="ECO:0000256" key="1">
    <source>
        <dbReference type="SAM" id="MobiDB-lite"/>
    </source>
</evidence>
<evidence type="ECO:0000313" key="3">
    <source>
        <dbReference type="Proteomes" id="UP000276133"/>
    </source>
</evidence>
<keyword evidence="3" id="KW-1185">Reference proteome</keyword>
<comment type="caution">
    <text evidence="2">The sequence shown here is derived from an EMBL/GenBank/DDBJ whole genome shotgun (WGS) entry which is preliminary data.</text>
</comment>
<sequence>MTVLDRSLVDPKKCELICHCEEKEHNINYKQEKFDLIDINEDGMPKKPEYRPNIMPKNQKKFENNQFKK</sequence>
<dbReference type="EMBL" id="REGN01007680">
    <property type="protein sequence ID" value="RNA05523.1"/>
    <property type="molecule type" value="Genomic_DNA"/>
</dbReference>
<protein>
    <submittedName>
        <fullName evidence="2">Uncharacterized protein</fullName>
    </submittedName>
</protein>
<organism evidence="2 3">
    <name type="scientific">Brachionus plicatilis</name>
    <name type="common">Marine rotifer</name>
    <name type="synonym">Brachionus muelleri</name>
    <dbReference type="NCBI Taxonomy" id="10195"/>
    <lineage>
        <taxon>Eukaryota</taxon>
        <taxon>Metazoa</taxon>
        <taxon>Spiralia</taxon>
        <taxon>Gnathifera</taxon>
        <taxon>Rotifera</taxon>
        <taxon>Eurotatoria</taxon>
        <taxon>Monogononta</taxon>
        <taxon>Pseudotrocha</taxon>
        <taxon>Ploima</taxon>
        <taxon>Brachionidae</taxon>
        <taxon>Brachionus</taxon>
    </lineage>
</organism>
<accession>A0A3M7Q2I4</accession>
<proteinExistence type="predicted"/>
<dbReference type="Proteomes" id="UP000276133">
    <property type="component" value="Unassembled WGS sequence"/>
</dbReference>
<evidence type="ECO:0000313" key="2">
    <source>
        <dbReference type="EMBL" id="RNA05523.1"/>
    </source>
</evidence>
<feature type="region of interest" description="Disordered" evidence="1">
    <location>
        <begin position="45"/>
        <end position="69"/>
    </location>
</feature>